<evidence type="ECO:0000313" key="2">
    <source>
        <dbReference type="Proteomes" id="UP000027138"/>
    </source>
</evidence>
<organism evidence="1 2">
    <name type="scientific">Jatropha curcas</name>
    <name type="common">Barbados nut</name>
    <dbReference type="NCBI Taxonomy" id="180498"/>
    <lineage>
        <taxon>Eukaryota</taxon>
        <taxon>Viridiplantae</taxon>
        <taxon>Streptophyta</taxon>
        <taxon>Embryophyta</taxon>
        <taxon>Tracheophyta</taxon>
        <taxon>Spermatophyta</taxon>
        <taxon>Magnoliopsida</taxon>
        <taxon>eudicotyledons</taxon>
        <taxon>Gunneridae</taxon>
        <taxon>Pentapetalae</taxon>
        <taxon>rosids</taxon>
        <taxon>fabids</taxon>
        <taxon>Malpighiales</taxon>
        <taxon>Euphorbiaceae</taxon>
        <taxon>Crotonoideae</taxon>
        <taxon>Jatropheae</taxon>
        <taxon>Jatropha</taxon>
    </lineage>
</organism>
<sequence length="148" mass="17858">MDAKRQFNCGVHLKVGYRRVIEACEHCVLPMPSLYGFEGDVNVRSLPRGRACRFSWRYAHTTSEVSMFRQLLNSLTWDQIERYLREDVVYYPDFIQATVGYQHIRLLLPSLFYDMYYLRERVYEWELGPEWRRVPHDVPYYMLSTKSI</sequence>
<evidence type="ECO:0000313" key="1">
    <source>
        <dbReference type="EMBL" id="KDP44605.1"/>
    </source>
</evidence>
<dbReference type="Proteomes" id="UP000027138">
    <property type="component" value="Unassembled WGS sequence"/>
</dbReference>
<accession>A0A067LIY3</accession>
<protein>
    <submittedName>
        <fullName evidence="1">Uncharacterized protein</fullName>
    </submittedName>
</protein>
<dbReference type="AlphaFoldDB" id="A0A067LIY3"/>
<gene>
    <name evidence="1" type="ORF">JCGZ_19747</name>
</gene>
<dbReference type="EMBL" id="KK914248">
    <property type="protein sequence ID" value="KDP44605.1"/>
    <property type="molecule type" value="Genomic_DNA"/>
</dbReference>
<proteinExistence type="predicted"/>
<reference evidence="1 2" key="1">
    <citation type="journal article" date="2014" name="PLoS ONE">
        <title>Global Analysis of Gene Expression Profiles in Physic Nut (Jatropha curcas L.) Seedlings Exposed to Salt Stress.</title>
        <authorList>
            <person name="Zhang L."/>
            <person name="Zhang C."/>
            <person name="Wu P."/>
            <person name="Chen Y."/>
            <person name="Li M."/>
            <person name="Jiang H."/>
            <person name="Wu G."/>
        </authorList>
    </citation>
    <scope>NUCLEOTIDE SEQUENCE [LARGE SCALE GENOMIC DNA]</scope>
    <source>
        <strain evidence="2">cv. GZQX0401</strain>
        <tissue evidence="1">Young leaves</tissue>
    </source>
</reference>
<keyword evidence="2" id="KW-1185">Reference proteome</keyword>
<name>A0A067LIY3_JATCU</name>